<dbReference type="Gene3D" id="3.90.550.10">
    <property type="entry name" value="Spore Coat Polysaccharide Biosynthesis Protein SpsA, Chain A"/>
    <property type="match status" value="1"/>
</dbReference>
<dbReference type="EMBL" id="PFLI01000074">
    <property type="protein sequence ID" value="PIY72184.1"/>
    <property type="molecule type" value="Genomic_DNA"/>
</dbReference>
<keyword evidence="4" id="KW-0808">Transferase</keyword>
<protein>
    <recommendedName>
        <fullName evidence="6">Glycosyltransferase 2-like domain-containing protein</fullName>
    </recommendedName>
</protein>
<dbReference type="PANTHER" id="PTHR43646:SF2">
    <property type="entry name" value="GLYCOSYLTRANSFERASE 2-LIKE DOMAIN-CONTAINING PROTEIN"/>
    <property type="match status" value="1"/>
</dbReference>
<evidence type="ECO:0000256" key="5">
    <source>
        <dbReference type="ARBA" id="ARBA00023136"/>
    </source>
</evidence>
<dbReference type="AlphaFoldDB" id="A0A2M7QIM3"/>
<dbReference type="InterPro" id="IPR001173">
    <property type="entry name" value="Glyco_trans_2-like"/>
</dbReference>
<comment type="caution">
    <text evidence="7">The sequence shown here is derived from an EMBL/GenBank/DDBJ whole genome shotgun (WGS) entry which is preliminary data.</text>
</comment>
<keyword evidence="5" id="KW-0472">Membrane</keyword>
<evidence type="ECO:0000259" key="6">
    <source>
        <dbReference type="Pfam" id="PF00535"/>
    </source>
</evidence>
<gene>
    <name evidence="7" type="ORF">COY87_02300</name>
</gene>
<feature type="domain" description="Glycosyltransferase 2-like" evidence="6">
    <location>
        <begin position="6"/>
        <end position="160"/>
    </location>
</feature>
<evidence type="ECO:0000256" key="1">
    <source>
        <dbReference type="ARBA" id="ARBA00004236"/>
    </source>
</evidence>
<evidence type="ECO:0000256" key="4">
    <source>
        <dbReference type="ARBA" id="ARBA00022679"/>
    </source>
</evidence>
<dbReference type="PANTHER" id="PTHR43646">
    <property type="entry name" value="GLYCOSYLTRANSFERASE"/>
    <property type="match status" value="1"/>
</dbReference>
<evidence type="ECO:0000256" key="2">
    <source>
        <dbReference type="ARBA" id="ARBA00022475"/>
    </source>
</evidence>
<dbReference type="Proteomes" id="UP000229401">
    <property type="component" value="Unassembled WGS sequence"/>
</dbReference>
<reference evidence="8" key="1">
    <citation type="submission" date="2017-09" db="EMBL/GenBank/DDBJ databases">
        <title>Depth-based differentiation of microbial function through sediment-hosted aquifers and enrichment of novel symbionts in the deep terrestrial subsurface.</title>
        <authorList>
            <person name="Probst A.J."/>
            <person name="Ladd B."/>
            <person name="Jarett J.K."/>
            <person name="Geller-Mcgrath D.E."/>
            <person name="Sieber C.M.K."/>
            <person name="Emerson J.B."/>
            <person name="Anantharaman K."/>
            <person name="Thomas B.C."/>
            <person name="Malmstrom R."/>
            <person name="Stieglmeier M."/>
            <person name="Klingl A."/>
            <person name="Woyke T."/>
            <person name="Ryan C.M."/>
            <person name="Banfield J.F."/>
        </authorList>
    </citation>
    <scope>NUCLEOTIDE SEQUENCE [LARGE SCALE GENOMIC DNA]</scope>
</reference>
<dbReference type="SUPFAM" id="SSF53448">
    <property type="entry name" value="Nucleotide-diphospho-sugar transferases"/>
    <property type="match status" value="1"/>
</dbReference>
<keyword evidence="3" id="KW-0328">Glycosyltransferase</keyword>
<dbReference type="GO" id="GO:0016757">
    <property type="term" value="F:glycosyltransferase activity"/>
    <property type="evidence" value="ECO:0007669"/>
    <property type="project" value="UniProtKB-KW"/>
</dbReference>
<proteinExistence type="predicted"/>
<dbReference type="GO" id="GO:0005886">
    <property type="term" value="C:plasma membrane"/>
    <property type="evidence" value="ECO:0007669"/>
    <property type="project" value="UniProtKB-SubCell"/>
</dbReference>
<dbReference type="Pfam" id="PF00535">
    <property type="entry name" value="Glycos_transf_2"/>
    <property type="match status" value="1"/>
</dbReference>
<comment type="subcellular location">
    <subcellularLocation>
        <location evidence="1">Cell membrane</location>
    </subcellularLocation>
</comment>
<name>A0A2M7QIM3_9BACT</name>
<accession>A0A2M7QIM3</accession>
<evidence type="ECO:0000313" key="8">
    <source>
        <dbReference type="Proteomes" id="UP000229401"/>
    </source>
</evidence>
<evidence type="ECO:0000313" key="7">
    <source>
        <dbReference type="EMBL" id="PIY72184.1"/>
    </source>
</evidence>
<sequence length="273" mass="31671">MKPFFSIIIPTLNEEKFINPTLLNLVKQQIKDFEVIIVDALSSDKTKEIVARFKNVIPLRWIDSDKKNVAYQRNIGAEKAHGLFLFFLDADTRISSSFLSKAKQYIKKNKGLLYIPALRSENHNPETLIAFNFVNLIIGLSQNIEKPICSGGSMIVEKNLFHFIGGFSEKAFMSEDHQLVQKARLHGVKARFMDNIMVKPSLRRLKKEGKLQVLYKYLIITIHFFLNGKVDKKIIEYEMGGQLYNRKEKRWGMDALFNYSLTQIKDFIRNIFS</sequence>
<evidence type="ECO:0000256" key="3">
    <source>
        <dbReference type="ARBA" id="ARBA00022676"/>
    </source>
</evidence>
<dbReference type="InterPro" id="IPR029044">
    <property type="entry name" value="Nucleotide-diphossugar_trans"/>
</dbReference>
<organism evidence="7 8">
    <name type="scientific">Candidatus Roizmanbacteria bacterium CG_4_10_14_0_8_um_filter_33_9</name>
    <dbReference type="NCBI Taxonomy" id="1974826"/>
    <lineage>
        <taxon>Bacteria</taxon>
        <taxon>Candidatus Roizmaniibacteriota</taxon>
    </lineage>
</organism>
<keyword evidence="2" id="KW-1003">Cell membrane</keyword>